<comment type="caution">
    <text evidence="6">The sequence shown here is derived from an EMBL/GenBank/DDBJ whole genome shotgun (WGS) entry which is preliminary data.</text>
</comment>
<dbReference type="InterPro" id="IPR011006">
    <property type="entry name" value="CheY-like_superfamily"/>
</dbReference>
<name>A0ABV7QUU1_9PSEU</name>
<evidence type="ECO:0000256" key="4">
    <source>
        <dbReference type="ARBA" id="ARBA00023163"/>
    </source>
</evidence>
<gene>
    <name evidence="6" type="ORF">ACFORO_38655</name>
</gene>
<dbReference type="SMART" id="SM01012">
    <property type="entry name" value="ANTAR"/>
    <property type="match status" value="1"/>
</dbReference>
<dbReference type="SMART" id="SM00065">
    <property type="entry name" value="GAF"/>
    <property type="match status" value="1"/>
</dbReference>
<dbReference type="SUPFAM" id="SSF52172">
    <property type="entry name" value="CheY-like"/>
    <property type="match status" value="1"/>
</dbReference>
<dbReference type="InterPro" id="IPR036388">
    <property type="entry name" value="WH-like_DNA-bd_sf"/>
</dbReference>
<organism evidence="6 7">
    <name type="scientific">Amycolatopsis halotolerans</name>
    <dbReference type="NCBI Taxonomy" id="330083"/>
    <lineage>
        <taxon>Bacteria</taxon>
        <taxon>Bacillati</taxon>
        <taxon>Actinomycetota</taxon>
        <taxon>Actinomycetes</taxon>
        <taxon>Pseudonocardiales</taxon>
        <taxon>Pseudonocardiaceae</taxon>
        <taxon>Amycolatopsis</taxon>
    </lineage>
</organism>
<keyword evidence="2" id="KW-0418">Kinase</keyword>
<protein>
    <submittedName>
        <fullName evidence="6">GAF and ANTAR domain-containing protein</fullName>
    </submittedName>
</protein>
<dbReference type="InterPro" id="IPR029016">
    <property type="entry name" value="GAF-like_dom_sf"/>
</dbReference>
<dbReference type="Pfam" id="PF03861">
    <property type="entry name" value="ANTAR"/>
    <property type="match status" value="1"/>
</dbReference>
<dbReference type="Gene3D" id="3.30.450.40">
    <property type="match status" value="1"/>
</dbReference>
<dbReference type="PROSITE" id="PS50921">
    <property type="entry name" value="ANTAR"/>
    <property type="match status" value="1"/>
</dbReference>
<proteinExistence type="predicted"/>
<sequence length="243" mass="25430">MPATERETLVAEAVLNLAARERAVPDLMHDLTTSVAALVGVRAAGVAVLDETGKADCLAISDEAFLPLARSQFELGEGPAVDSIRTGAVLPPVTLRPAGTGPQRWPRFSARALRAGVTRVAAVPLRAGEHAVGTVTLFSTTPSVPVAQDLRLAQVLADAAGAGLSQKQALRTKDESIGQLRSALNSRVVIEQAKGILAAHLSIEVGEAFDRLRSHARARRLKLSELAGLVVRGEIPSGLRAIA</sequence>
<evidence type="ECO:0000313" key="6">
    <source>
        <dbReference type="EMBL" id="MFC3516139.1"/>
    </source>
</evidence>
<dbReference type="RefSeq" id="WP_377873018.1">
    <property type="nucleotide sequence ID" value="NZ_JBHMAY010000043.1"/>
</dbReference>
<keyword evidence="4" id="KW-0804">Transcription</keyword>
<keyword evidence="1" id="KW-0808">Transferase</keyword>
<evidence type="ECO:0000256" key="1">
    <source>
        <dbReference type="ARBA" id="ARBA00022679"/>
    </source>
</evidence>
<dbReference type="SUPFAM" id="SSF55781">
    <property type="entry name" value="GAF domain-like"/>
    <property type="match status" value="1"/>
</dbReference>
<dbReference type="InterPro" id="IPR003018">
    <property type="entry name" value="GAF"/>
</dbReference>
<evidence type="ECO:0000256" key="2">
    <source>
        <dbReference type="ARBA" id="ARBA00022777"/>
    </source>
</evidence>
<keyword evidence="3" id="KW-0805">Transcription regulation</keyword>
<evidence type="ECO:0000256" key="3">
    <source>
        <dbReference type="ARBA" id="ARBA00023015"/>
    </source>
</evidence>
<evidence type="ECO:0000313" key="7">
    <source>
        <dbReference type="Proteomes" id="UP001595764"/>
    </source>
</evidence>
<feature type="domain" description="ANTAR" evidence="5">
    <location>
        <begin position="170"/>
        <end position="231"/>
    </location>
</feature>
<dbReference type="InterPro" id="IPR005561">
    <property type="entry name" value="ANTAR"/>
</dbReference>
<dbReference type="Gene3D" id="1.10.10.10">
    <property type="entry name" value="Winged helix-like DNA-binding domain superfamily/Winged helix DNA-binding domain"/>
    <property type="match status" value="1"/>
</dbReference>
<dbReference type="InterPro" id="IPR012074">
    <property type="entry name" value="GAF_ANTAR"/>
</dbReference>
<keyword evidence="7" id="KW-1185">Reference proteome</keyword>
<accession>A0ABV7QUU1</accession>
<dbReference type="Proteomes" id="UP001595764">
    <property type="component" value="Unassembled WGS sequence"/>
</dbReference>
<evidence type="ECO:0000259" key="5">
    <source>
        <dbReference type="PROSITE" id="PS50921"/>
    </source>
</evidence>
<dbReference type="Pfam" id="PF13185">
    <property type="entry name" value="GAF_2"/>
    <property type="match status" value="1"/>
</dbReference>
<dbReference type="PIRSF" id="PIRSF036625">
    <property type="entry name" value="GAF_ANTAR"/>
    <property type="match status" value="1"/>
</dbReference>
<dbReference type="EMBL" id="JBHRWI010000060">
    <property type="protein sequence ID" value="MFC3516139.1"/>
    <property type="molecule type" value="Genomic_DNA"/>
</dbReference>
<reference evidence="7" key="1">
    <citation type="journal article" date="2019" name="Int. J. Syst. Evol. Microbiol.">
        <title>The Global Catalogue of Microorganisms (GCM) 10K type strain sequencing project: providing services to taxonomists for standard genome sequencing and annotation.</title>
        <authorList>
            <consortium name="The Broad Institute Genomics Platform"/>
            <consortium name="The Broad Institute Genome Sequencing Center for Infectious Disease"/>
            <person name="Wu L."/>
            <person name="Ma J."/>
        </authorList>
    </citation>
    <scope>NUCLEOTIDE SEQUENCE [LARGE SCALE GENOMIC DNA]</scope>
    <source>
        <strain evidence="7">CGMCC 4.7682</strain>
    </source>
</reference>